<dbReference type="GO" id="GO:0008643">
    <property type="term" value="P:carbohydrate transport"/>
    <property type="evidence" value="ECO:0007669"/>
    <property type="project" value="InterPro"/>
</dbReference>
<gene>
    <name evidence="1" type="ORF">A130_03485</name>
</gene>
<proteinExistence type="predicted"/>
<sequence>MKNVIIVPAILALSACTTTTNSPASFYVTAPGVEELKSDEHCCSQLNTIHYQPVTQNGEHRLSIALTSPKVVFKSGRSFVEGIQLPASLTPISFSVHSNITTSAFVPSILILDDQYQPLDVIDEQSIHYQAQGLLNSARYTGDIELNQRYKNGKSPAYLVVFTTKEAIETESPVGEPSDMAMRSGDIQANIAHNTDYSIPHSAIGNVSFTFNFEALATPASEELREERINDTVTKKDALATPHQTAESEENVYTELVENAVKSGNFSTALAYVEESERLAISGVRATFIQAMKQYEEADN</sequence>
<dbReference type="Proteomes" id="UP000094165">
    <property type="component" value="Unassembled WGS sequence"/>
</dbReference>
<dbReference type="Pfam" id="PF07148">
    <property type="entry name" value="MalM"/>
    <property type="match status" value="1"/>
</dbReference>
<dbReference type="RefSeq" id="WP_017054792.1">
    <property type="nucleotide sequence ID" value="NZ_AJYW02000051.1"/>
</dbReference>
<evidence type="ECO:0000313" key="1">
    <source>
        <dbReference type="EMBL" id="OEE78317.1"/>
    </source>
</evidence>
<dbReference type="GO" id="GO:0042597">
    <property type="term" value="C:periplasmic space"/>
    <property type="evidence" value="ECO:0007669"/>
    <property type="project" value="InterPro"/>
</dbReference>
<dbReference type="EMBL" id="AJYW02000051">
    <property type="protein sequence ID" value="OEE78317.1"/>
    <property type="molecule type" value="Genomic_DNA"/>
</dbReference>
<comment type="caution">
    <text evidence="1">The sequence shown here is derived from an EMBL/GenBank/DDBJ whole genome shotgun (WGS) entry which is preliminary data.</text>
</comment>
<protein>
    <submittedName>
        <fullName evidence="1">Uncharacterized protein</fullName>
    </submittedName>
</protein>
<evidence type="ECO:0000313" key="2">
    <source>
        <dbReference type="Proteomes" id="UP000094165"/>
    </source>
</evidence>
<dbReference type="InterPro" id="IPR010794">
    <property type="entry name" value="MalM"/>
</dbReference>
<dbReference type="PROSITE" id="PS51257">
    <property type="entry name" value="PROKAR_LIPOPROTEIN"/>
    <property type="match status" value="1"/>
</dbReference>
<name>A0A1E5D551_9VIBR</name>
<organism evidence="1 2">
    <name type="scientific">Vibrio genomosp. F6 str. FF-238</name>
    <dbReference type="NCBI Taxonomy" id="1191298"/>
    <lineage>
        <taxon>Bacteria</taxon>
        <taxon>Pseudomonadati</taxon>
        <taxon>Pseudomonadota</taxon>
        <taxon>Gammaproteobacteria</taxon>
        <taxon>Vibrionales</taxon>
        <taxon>Vibrionaceae</taxon>
        <taxon>Vibrio</taxon>
    </lineage>
</organism>
<keyword evidence="2" id="KW-1185">Reference proteome</keyword>
<reference evidence="1 2" key="1">
    <citation type="journal article" date="2012" name="Science">
        <title>Ecological populations of bacteria act as socially cohesive units of antibiotic production and resistance.</title>
        <authorList>
            <person name="Cordero O.X."/>
            <person name="Wildschutte H."/>
            <person name="Kirkup B."/>
            <person name="Proehl S."/>
            <person name="Ngo L."/>
            <person name="Hussain F."/>
            <person name="Le Roux F."/>
            <person name="Mincer T."/>
            <person name="Polz M.F."/>
        </authorList>
    </citation>
    <scope>NUCLEOTIDE SEQUENCE [LARGE SCALE GENOMIC DNA]</scope>
    <source>
        <strain evidence="1 2">FF-238</strain>
    </source>
</reference>
<accession>A0A1E5D551</accession>
<dbReference type="AlphaFoldDB" id="A0A1E5D551"/>